<dbReference type="PhylomeDB" id="B4NCY7"/>
<dbReference type="InterPro" id="IPR031754">
    <property type="entry name" value="DUF4736"/>
</dbReference>
<evidence type="ECO:0000313" key="3">
    <source>
        <dbReference type="Proteomes" id="UP000007798"/>
    </source>
</evidence>
<protein>
    <submittedName>
        <fullName evidence="2">Uncharacterized protein</fullName>
    </submittedName>
</protein>
<accession>B4NCY7</accession>
<evidence type="ECO:0000256" key="1">
    <source>
        <dbReference type="SAM" id="Phobius"/>
    </source>
</evidence>
<dbReference type="STRING" id="7260.B4NCY7"/>
<gene>
    <name evidence="2" type="primary">Dwil\GK24996</name>
    <name evidence="2" type="ORF">Dwil_GK24996</name>
</gene>
<reference evidence="2 3" key="1">
    <citation type="journal article" date="2007" name="Nature">
        <title>Evolution of genes and genomes on the Drosophila phylogeny.</title>
        <authorList>
            <consortium name="Drosophila 12 Genomes Consortium"/>
            <person name="Clark A.G."/>
            <person name="Eisen M.B."/>
            <person name="Smith D.R."/>
            <person name="Bergman C.M."/>
            <person name="Oliver B."/>
            <person name="Markow T.A."/>
            <person name="Kaufman T.C."/>
            <person name="Kellis M."/>
            <person name="Gelbart W."/>
            <person name="Iyer V.N."/>
            <person name="Pollard D.A."/>
            <person name="Sackton T.B."/>
            <person name="Larracuente A.M."/>
            <person name="Singh N.D."/>
            <person name="Abad J.P."/>
            <person name="Abt D.N."/>
            <person name="Adryan B."/>
            <person name="Aguade M."/>
            <person name="Akashi H."/>
            <person name="Anderson W.W."/>
            <person name="Aquadro C.F."/>
            <person name="Ardell D.H."/>
            <person name="Arguello R."/>
            <person name="Artieri C.G."/>
            <person name="Barbash D.A."/>
            <person name="Barker D."/>
            <person name="Barsanti P."/>
            <person name="Batterham P."/>
            <person name="Batzoglou S."/>
            <person name="Begun D."/>
            <person name="Bhutkar A."/>
            <person name="Blanco E."/>
            <person name="Bosak S.A."/>
            <person name="Bradley R.K."/>
            <person name="Brand A.D."/>
            <person name="Brent M.R."/>
            <person name="Brooks A.N."/>
            <person name="Brown R.H."/>
            <person name="Butlin R.K."/>
            <person name="Caggese C."/>
            <person name="Calvi B.R."/>
            <person name="Bernardo de Carvalho A."/>
            <person name="Caspi A."/>
            <person name="Castrezana S."/>
            <person name="Celniker S.E."/>
            <person name="Chang J.L."/>
            <person name="Chapple C."/>
            <person name="Chatterji S."/>
            <person name="Chinwalla A."/>
            <person name="Civetta A."/>
            <person name="Clifton S.W."/>
            <person name="Comeron J.M."/>
            <person name="Costello J.C."/>
            <person name="Coyne J.A."/>
            <person name="Daub J."/>
            <person name="David R.G."/>
            <person name="Delcher A.L."/>
            <person name="Delehaunty K."/>
            <person name="Do C.B."/>
            <person name="Ebling H."/>
            <person name="Edwards K."/>
            <person name="Eickbush T."/>
            <person name="Evans J.D."/>
            <person name="Filipski A."/>
            <person name="Findeiss S."/>
            <person name="Freyhult E."/>
            <person name="Fulton L."/>
            <person name="Fulton R."/>
            <person name="Garcia A.C."/>
            <person name="Gardiner A."/>
            <person name="Garfield D.A."/>
            <person name="Garvin B.E."/>
            <person name="Gibson G."/>
            <person name="Gilbert D."/>
            <person name="Gnerre S."/>
            <person name="Godfrey J."/>
            <person name="Good R."/>
            <person name="Gotea V."/>
            <person name="Gravely B."/>
            <person name="Greenberg A.J."/>
            <person name="Griffiths-Jones S."/>
            <person name="Gross S."/>
            <person name="Guigo R."/>
            <person name="Gustafson E.A."/>
            <person name="Haerty W."/>
            <person name="Hahn M.W."/>
            <person name="Halligan D.L."/>
            <person name="Halpern A.L."/>
            <person name="Halter G.M."/>
            <person name="Han M.V."/>
            <person name="Heger A."/>
            <person name="Hillier L."/>
            <person name="Hinrichs A.S."/>
            <person name="Holmes I."/>
            <person name="Hoskins R.A."/>
            <person name="Hubisz M.J."/>
            <person name="Hultmark D."/>
            <person name="Huntley M.A."/>
            <person name="Jaffe D.B."/>
            <person name="Jagadeeshan S."/>
            <person name="Jeck W.R."/>
            <person name="Johnson J."/>
            <person name="Jones C.D."/>
            <person name="Jordan W.C."/>
            <person name="Karpen G.H."/>
            <person name="Kataoka E."/>
            <person name="Keightley P.D."/>
            <person name="Kheradpour P."/>
            <person name="Kirkness E.F."/>
            <person name="Koerich L.B."/>
            <person name="Kristiansen K."/>
            <person name="Kudrna D."/>
            <person name="Kulathinal R.J."/>
            <person name="Kumar S."/>
            <person name="Kwok R."/>
            <person name="Lander E."/>
            <person name="Langley C.H."/>
            <person name="Lapoint R."/>
            <person name="Lazzaro B.P."/>
            <person name="Lee S.J."/>
            <person name="Levesque L."/>
            <person name="Li R."/>
            <person name="Lin C.F."/>
            <person name="Lin M.F."/>
            <person name="Lindblad-Toh K."/>
            <person name="Llopart A."/>
            <person name="Long M."/>
            <person name="Low L."/>
            <person name="Lozovsky E."/>
            <person name="Lu J."/>
            <person name="Luo M."/>
            <person name="Machado C.A."/>
            <person name="Makalowski W."/>
            <person name="Marzo M."/>
            <person name="Matsuda M."/>
            <person name="Matzkin L."/>
            <person name="McAllister B."/>
            <person name="McBride C.S."/>
            <person name="McKernan B."/>
            <person name="McKernan K."/>
            <person name="Mendez-Lago M."/>
            <person name="Minx P."/>
            <person name="Mollenhauer M.U."/>
            <person name="Montooth K."/>
            <person name="Mount S.M."/>
            <person name="Mu X."/>
            <person name="Myers E."/>
            <person name="Negre B."/>
            <person name="Newfeld S."/>
            <person name="Nielsen R."/>
            <person name="Noor M.A."/>
            <person name="O'Grady P."/>
            <person name="Pachter L."/>
            <person name="Papaceit M."/>
            <person name="Parisi M.J."/>
            <person name="Parisi M."/>
            <person name="Parts L."/>
            <person name="Pedersen J.S."/>
            <person name="Pesole G."/>
            <person name="Phillippy A.M."/>
            <person name="Ponting C.P."/>
            <person name="Pop M."/>
            <person name="Porcelli D."/>
            <person name="Powell J.R."/>
            <person name="Prohaska S."/>
            <person name="Pruitt K."/>
            <person name="Puig M."/>
            <person name="Quesneville H."/>
            <person name="Ram K.R."/>
            <person name="Rand D."/>
            <person name="Rasmussen M.D."/>
            <person name="Reed L.K."/>
            <person name="Reenan R."/>
            <person name="Reily A."/>
            <person name="Remington K.A."/>
            <person name="Rieger T.T."/>
            <person name="Ritchie M.G."/>
            <person name="Robin C."/>
            <person name="Rogers Y.H."/>
            <person name="Rohde C."/>
            <person name="Rozas J."/>
            <person name="Rubenfield M.J."/>
            <person name="Ruiz A."/>
            <person name="Russo S."/>
            <person name="Salzberg S.L."/>
            <person name="Sanchez-Gracia A."/>
            <person name="Saranga D.J."/>
            <person name="Sato H."/>
            <person name="Schaeffer S.W."/>
            <person name="Schatz M.C."/>
            <person name="Schlenke T."/>
            <person name="Schwartz R."/>
            <person name="Segarra C."/>
            <person name="Singh R.S."/>
            <person name="Sirot L."/>
            <person name="Sirota M."/>
            <person name="Sisneros N.B."/>
            <person name="Smith C.D."/>
            <person name="Smith T.F."/>
            <person name="Spieth J."/>
            <person name="Stage D.E."/>
            <person name="Stark A."/>
            <person name="Stephan W."/>
            <person name="Strausberg R.L."/>
            <person name="Strempel S."/>
            <person name="Sturgill D."/>
            <person name="Sutton G."/>
            <person name="Sutton G.G."/>
            <person name="Tao W."/>
            <person name="Teichmann S."/>
            <person name="Tobari Y.N."/>
            <person name="Tomimura Y."/>
            <person name="Tsolas J.M."/>
            <person name="Valente V.L."/>
            <person name="Venter E."/>
            <person name="Venter J.C."/>
            <person name="Vicario S."/>
            <person name="Vieira F.G."/>
            <person name="Vilella A.J."/>
            <person name="Villasante A."/>
            <person name="Walenz B."/>
            <person name="Wang J."/>
            <person name="Wasserman M."/>
            <person name="Watts T."/>
            <person name="Wilson D."/>
            <person name="Wilson R.K."/>
            <person name="Wing R.A."/>
            <person name="Wolfner M.F."/>
            <person name="Wong A."/>
            <person name="Wong G.K."/>
            <person name="Wu C.I."/>
            <person name="Wu G."/>
            <person name="Yamamoto D."/>
            <person name="Yang H.P."/>
            <person name="Yang S.P."/>
            <person name="Yorke J.A."/>
            <person name="Yoshida K."/>
            <person name="Zdobnov E."/>
            <person name="Zhang P."/>
            <person name="Zhang Y."/>
            <person name="Zimin A.V."/>
            <person name="Baldwin J."/>
            <person name="Abdouelleil A."/>
            <person name="Abdulkadir J."/>
            <person name="Abebe A."/>
            <person name="Abera B."/>
            <person name="Abreu J."/>
            <person name="Acer S.C."/>
            <person name="Aftuck L."/>
            <person name="Alexander A."/>
            <person name="An P."/>
            <person name="Anderson E."/>
            <person name="Anderson S."/>
            <person name="Arachi H."/>
            <person name="Azer M."/>
            <person name="Bachantsang P."/>
            <person name="Barry A."/>
            <person name="Bayul T."/>
            <person name="Berlin A."/>
            <person name="Bessette D."/>
            <person name="Bloom T."/>
            <person name="Blye J."/>
            <person name="Boguslavskiy L."/>
            <person name="Bonnet C."/>
            <person name="Boukhgalter B."/>
            <person name="Bourzgui I."/>
            <person name="Brown A."/>
            <person name="Cahill P."/>
            <person name="Channer S."/>
            <person name="Cheshatsang Y."/>
            <person name="Chuda L."/>
            <person name="Citroen M."/>
            <person name="Collymore A."/>
            <person name="Cooke P."/>
            <person name="Costello M."/>
            <person name="D'Aco K."/>
            <person name="Daza R."/>
            <person name="De Haan G."/>
            <person name="DeGray S."/>
            <person name="DeMaso C."/>
            <person name="Dhargay N."/>
            <person name="Dooley K."/>
            <person name="Dooley E."/>
            <person name="Doricent M."/>
            <person name="Dorje P."/>
            <person name="Dorjee K."/>
            <person name="Dupes A."/>
            <person name="Elong R."/>
            <person name="Falk J."/>
            <person name="Farina A."/>
            <person name="Faro S."/>
            <person name="Ferguson D."/>
            <person name="Fisher S."/>
            <person name="Foley C.D."/>
            <person name="Franke A."/>
            <person name="Friedrich D."/>
            <person name="Gadbois L."/>
            <person name="Gearin G."/>
            <person name="Gearin C.R."/>
            <person name="Giannoukos G."/>
            <person name="Goode T."/>
            <person name="Graham J."/>
            <person name="Grandbois E."/>
            <person name="Grewal S."/>
            <person name="Gyaltsen K."/>
            <person name="Hafez N."/>
            <person name="Hagos B."/>
            <person name="Hall J."/>
            <person name="Henson C."/>
            <person name="Hollinger A."/>
            <person name="Honan T."/>
            <person name="Huard M.D."/>
            <person name="Hughes L."/>
            <person name="Hurhula B."/>
            <person name="Husby M.E."/>
            <person name="Kamat A."/>
            <person name="Kanga B."/>
            <person name="Kashin S."/>
            <person name="Khazanovich D."/>
            <person name="Kisner P."/>
            <person name="Lance K."/>
            <person name="Lara M."/>
            <person name="Lee W."/>
            <person name="Lennon N."/>
            <person name="Letendre F."/>
            <person name="LeVine R."/>
            <person name="Lipovsky A."/>
            <person name="Liu X."/>
            <person name="Liu J."/>
            <person name="Liu S."/>
            <person name="Lokyitsang T."/>
            <person name="Lokyitsang Y."/>
            <person name="Lubonja R."/>
            <person name="Lui A."/>
            <person name="MacDonald P."/>
            <person name="Magnisalis V."/>
            <person name="Maru K."/>
            <person name="Matthews C."/>
            <person name="McCusker W."/>
            <person name="McDonough S."/>
            <person name="Mehta T."/>
            <person name="Meldrim J."/>
            <person name="Meneus L."/>
            <person name="Mihai O."/>
            <person name="Mihalev A."/>
            <person name="Mihova T."/>
            <person name="Mittelman R."/>
            <person name="Mlenga V."/>
            <person name="Montmayeur A."/>
            <person name="Mulrain L."/>
            <person name="Navidi A."/>
            <person name="Naylor J."/>
            <person name="Negash T."/>
            <person name="Nguyen T."/>
            <person name="Nguyen N."/>
            <person name="Nicol R."/>
            <person name="Norbu C."/>
            <person name="Norbu N."/>
            <person name="Novod N."/>
            <person name="O'Neill B."/>
            <person name="Osman S."/>
            <person name="Markiewicz E."/>
            <person name="Oyono O.L."/>
            <person name="Patti C."/>
            <person name="Phunkhang P."/>
            <person name="Pierre F."/>
            <person name="Priest M."/>
            <person name="Raghuraman S."/>
            <person name="Rege F."/>
            <person name="Reyes R."/>
            <person name="Rise C."/>
            <person name="Rogov P."/>
            <person name="Ross K."/>
            <person name="Ryan E."/>
            <person name="Settipalli S."/>
            <person name="Shea T."/>
            <person name="Sherpa N."/>
            <person name="Shi L."/>
            <person name="Shih D."/>
            <person name="Sparrow T."/>
            <person name="Spaulding J."/>
            <person name="Stalker J."/>
            <person name="Stange-Thomann N."/>
            <person name="Stavropoulos S."/>
            <person name="Stone C."/>
            <person name="Strader C."/>
            <person name="Tesfaye S."/>
            <person name="Thomson T."/>
            <person name="Thoulutsang Y."/>
            <person name="Thoulutsang D."/>
            <person name="Topham K."/>
            <person name="Topping I."/>
            <person name="Tsamla T."/>
            <person name="Vassiliev H."/>
            <person name="Vo A."/>
            <person name="Wangchuk T."/>
            <person name="Wangdi T."/>
            <person name="Weiand M."/>
            <person name="Wilkinson J."/>
            <person name="Wilson A."/>
            <person name="Yadav S."/>
            <person name="Young G."/>
            <person name="Yu Q."/>
            <person name="Zembek L."/>
            <person name="Zhong D."/>
            <person name="Zimmer A."/>
            <person name="Zwirko Z."/>
            <person name="Jaffe D.B."/>
            <person name="Alvarez P."/>
            <person name="Brockman W."/>
            <person name="Butler J."/>
            <person name="Chin C."/>
            <person name="Gnerre S."/>
            <person name="Grabherr M."/>
            <person name="Kleber M."/>
            <person name="Mauceli E."/>
            <person name="MacCallum I."/>
        </authorList>
    </citation>
    <scope>NUCLEOTIDE SEQUENCE [LARGE SCALE GENOMIC DNA]</scope>
    <source>
        <strain evidence="3">Tucson 14030-0811.24</strain>
    </source>
</reference>
<dbReference type="HOGENOM" id="CLU_097301_0_0_1"/>
<keyword evidence="3" id="KW-1185">Reference proteome</keyword>
<dbReference type="Pfam" id="PF15883">
    <property type="entry name" value="DUF4736"/>
    <property type="match status" value="1"/>
</dbReference>
<evidence type="ECO:0000313" key="2">
    <source>
        <dbReference type="EMBL" id="EDW82696.1"/>
    </source>
</evidence>
<organism evidence="2 3">
    <name type="scientific">Drosophila willistoni</name>
    <name type="common">Fruit fly</name>
    <dbReference type="NCBI Taxonomy" id="7260"/>
    <lineage>
        <taxon>Eukaryota</taxon>
        <taxon>Metazoa</taxon>
        <taxon>Ecdysozoa</taxon>
        <taxon>Arthropoda</taxon>
        <taxon>Hexapoda</taxon>
        <taxon>Insecta</taxon>
        <taxon>Pterygota</taxon>
        <taxon>Neoptera</taxon>
        <taxon>Endopterygota</taxon>
        <taxon>Diptera</taxon>
        <taxon>Brachycera</taxon>
        <taxon>Muscomorpha</taxon>
        <taxon>Ephydroidea</taxon>
        <taxon>Drosophilidae</taxon>
        <taxon>Drosophila</taxon>
        <taxon>Sophophora</taxon>
    </lineage>
</organism>
<dbReference type="EMBL" id="CH964239">
    <property type="protein sequence ID" value="EDW82696.1"/>
    <property type="molecule type" value="Genomic_DNA"/>
</dbReference>
<keyword evidence="1" id="KW-0472">Membrane</keyword>
<sequence>MDWSEPPMDLYNDESLMLILGLSVCTQLVLMVYITMTLTHSNALRRKQYNEMKRRHYGNFIFRRLLAQLDQAWMSSSRCADLDACRLAQCQALDAIHLFRHSAIQLLYPEFEMHSEQASDAYWVLNEQELELSTAGYAFADISVEVTDDLLVHLVHPERTDGAY</sequence>
<dbReference type="KEGG" id="dwi:6649186"/>
<feature type="transmembrane region" description="Helical" evidence="1">
    <location>
        <begin position="16"/>
        <end position="38"/>
    </location>
</feature>
<keyword evidence="1" id="KW-1133">Transmembrane helix</keyword>
<keyword evidence="1" id="KW-0812">Transmembrane</keyword>
<dbReference type="AlphaFoldDB" id="B4NCY7"/>
<name>B4NCY7_DROWI</name>
<dbReference type="Proteomes" id="UP000007798">
    <property type="component" value="Unassembled WGS sequence"/>
</dbReference>
<dbReference type="OMA" id="IYIVLAH"/>
<proteinExistence type="predicted"/>
<dbReference type="InParanoid" id="B4NCY7"/>
<dbReference type="OrthoDB" id="7826977at2759"/>